<dbReference type="EMBL" id="BMKQ01000001">
    <property type="protein sequence ID" value="GGF35124.1"/>
    <property type="molecule type" value="Genomic_DNA"/>
</dbReference>
<sequence>MIVERLCPRCGTAMNEVVPRPAGRPRRWCSARCRRAASEERRAAAAGAIGKEFVPVELSLEEHVRIVLDSPKGCRRVLRGIRERTKAGLLTDARWDGVKGEIDRIRFDPVPRPRWADR</sequence>
<reference evidence="1" key="1">
    <citation type="journal article" date="2014" name="Int. J. Syst. Evol. Microbiol.">
        <title>Complete genome sequence of Corynebacterium casei LMG S-19264T (=DSM 44701T), isolated from a smear-ripened cheese.</title>
        <authorList>
            <consortium name="US DOE Joint Genome Institute (JGI-PGF)"/>
            <person name="Walter F."/>
            <person name="Albersmeier A."/>
            <person name="Kalinowski J."/>
            <person name="Ruckert C."/>
        </authorList>
    </citation>
    <scope>NUCLEOTIDE SEQUENCE</scope>
    <source>
        <strain evidence="1">CGMCC 1.16067</strain>
    </source>
</reference>
<reference evidence="1" key="2">
    <citation type="submission" date="2020-09" db="EMBL/GenBank/DDBJ databases">
        <authorList>
            <person name="Sun Q."/>
            <person name="Zhou Y."/>
        </authorList>
    </citation>
    <scope>NUCLEOTIDE SEQUENCE</scope>
    <source>
        <strain evidence="1">CGMCC 1.16067</strain>
    </source>
</reference>
<evidence type="ECO:0000313" key="1">
    <source>
        <dbReference type="EMBL" id="GGF35124.1"/>
    </source>
</evidence>
<evidence type="ECO:0000313" key="2">
    <source>
        <dbReference type="Proteomes" id="UP000649179"/>
    </source>
</evidence>
<keyword evidence="2" id="KW-1185">Reference proteome</keyword>
<dbReference type="RefSeq" id="WP_188778040.1">
    <property type="nucleotide sequence ID" value="NZ_BMKQ01000001.1"/>
</dbReference>
<protein>
    <submittedName>
        <fullName evidence="1">Uncharacterized protein</fullName>
    </submittedName>
</protein>
<accession>A0A917EYU0</accession>
<dbReference type="AlphaFoldDB" id="A0A917EYU0"/>
<comment type="caution">
    <text evidence="1">The sequence shown here is derived from an EMBL/GenBank/DDBJ whole genome shotgun (WGS) entry which is preliminary data.</text>
</comment>
<organism evidence="1 2">
    <name type="scientific">Marmoricola endophyticus</name>
    <dbReference type="NCBI Taxonomy" id="2040280"/>
    <lineage>
        <taxon>Bacteria</taxon>
        <taxon>Bacillati</taxon>
        <taxon>Actinomycetota</taxon>
        <taxon>Actinomycetes</taxon>
        <taxon>Propionibacteriales</taxon>
        <taxon>Nocardioidaceae</taxon>
        <taxon>Marmoricola</taxon>
    </lineage>
</organism>
<dbReference type="Proteomes" id="UP000649179">
    <property type="component" value="Unassembled WGS sequence"/>
</dbReference>
<name>A0A917EYU0_9ACTN</name>
<proteinExistence type="predicted"/>
<gene>
    <name evidence="1" type="ORF">GCM10011519_05710</name>
</gene>